<organism evidence="3 4">
    <name type="scientific">Streptosporangium saharense</name>
    <dbReference type="NCBI Taxonomy" id="1706840"/>
    <lineage>
        <taxon>Bacteria</taxon>
        <taxon>Bacillati</taxon>
        <taxon>Actinomycetota</taxon>
        <taxon>Actinomycetes</taxon>
        <taxon>Streptosporangiales</taxon>
        <taxon>Streptosporangiaceae</taxon>
        <taxon>Streptosporangium</taxon>
    </lineage>
</organism>
<dbReference type="RefSeq" id="WP_184715563.1">
    <property type="nucleotide sequence ID" value="NZ_JACHJP010000003.1"/>
</dbReference>
<evidence type="ECO:0000256" key="1">
    <source>
        <dbReference type="PROSITE-ProRule" id="PRU00221"/>
    </source>
</evidence>
<dbReference type="Pfam" id="PF00400">
    <property type="entry name" value="WD40"/>
    <property type="match status" value="2"/>
</dbReference>
<dbReference type="InterPro" id="IPR011009">
    <property type="entry name" value="Kinase-like_dom_sf"/>
</dbReference>
<accession>A0A7W7QMF4</accession>
<dbReference type="Proteomes" id="UP000552644">
    <property type="component" value="Unassembled WGS sequence"/>
</dbReference>
<dbReference type="SMART" id="SM00220">
    <property type="entry name" value="S_TKc"/>
    <property type="match status" value="1"/>
</dbReference>
<evidence type="ECO:0000313" key="3">
    <source>
        <dbReference type="EMBL" id="MBB4916284.1"/>
    </source>
</evidence>
<dbReference type="AlphaFoldDB" id="A0A7W7QMF4"/>
<dbReference type="Pfam" id="PF00069">
    <property type="entry name" value="Pkinase"/>
    <property type="match status" value="1"/>
</dbReference>
<dbReference type="Pfam" id="PF20703">
    <property type="entry name" value="nSTAND1"/>
    <property type="match status" value="1"/>
</dbReference>
<protein>
    <submittedName>
        <fullName evidence="3">WD40 repeat protein</fullName>
    </submittedName>
</protein>
<dbReference type="SMART" id="SM00320">
    <property type="entry name" value="WD40"/>
    <property type="match status" value="8"/>
</dbReference>
<dbReference type="SUPFAM" id="SSF82171">
    <property type="entry name" value="DPP6 N-terminal domain-like"/>
    <property type="match status" value="1"/>
</dbReference>
<dbReference type="PANTHER" id="PTHR19879">
    <property type="entry name" value="TRANSCRIPTION INITIATION FACTOR TFIID"/>
    <property type="match status" value="1"/>
</dbReference>
<dbReference type="InterPro" id="IPR000719">
    <property type="entry name" value="Prot_kinase_dom"/>
</dbReference>
<gene>
    <name evidence="3" type="ORF">FHS44_003372</name>
</gene>
<keyword evidence="1" id="KW-0853">WD repeat</keyword>
<dbReference type="SUPFAM" id="SSF50998">
    <property type="entry name" value="Quinoprotein alcohol dehydrogenase-like"/>
    <property type="match status" value="1"/>
</dbReference>
<keyword evidence="4" id="KW-1185">Reference proteome</keyword>
<dbReference type="InterPro" id="IPR015943">
    <property type="entry name" value="WD40/YVTN_repeat-like_dom_sf"/>
</dbReference>
<dbReference type="Gene3D" id="1.10.510.10">
    <property type="entry name" value="Transferase(Phosphotransferase) domain 1"/>
    <property type="match status" value="1"/>
</dbReference>
<dbReference type="SUPFAM" id="SSF56112">
    <property type="entry name" value="Protein kinase-like (PK-like)"/>
    <property type="match status" value="1"/>
</dbReference>
<reference evidence="3 4" key="1">
    <citation type="submission" date="2020-08" db="EMBL/GenBank/DDBJ databases">
        <title>Genomic Encyclopedia of Type Strains, Phase III (KMG-III): the genomes of soil and plant-associated and newly described type strains.</title>
        <authorList>
            <person name="Whitman W."/>
        </authorList>
    </citation>
    <scope>NUCLEOTIDE SEQUENCE [LARGE SCALE GENOMIC DNA]</scope>
    <source>
        <strain evidence="3 4">CECT 8840</strain>
    </source>
</reference>
<dbReference type="PROSITE" id="PS00108">
    <property type="entry name" value="PROTEIN_KINASE_ST"/>
    <property type="match status" value="1"/>
</dbReference>
<dbReference type="InterPro" id="IPR049052">
    <property type="entry name" value="nSTAND1"/>
</dbReference>
<dbReference type="EMBL" id="JACHJP010000003">
    <property type="protein sequence ID" value="MBB4916284.1"/>
    <property type="molecule type" value="Genomic_DNA"/>
</dbReference>
<dbReference type="InterPro" id="IPR001680">
    <property type="entry name" value="WD40_rpt"/>
</dbReference>
<dbReference type="CDD" id="cd14014">
    <property type="entry name" value="STKc_PknB_like"/>
    <property type="match status" value="1"/>
</dbReference>
<sequence>MSTGLVDGDPQRLGGYWLAGRLGAGGQGVVYEAYDARGERVAVKVLHGDAAADPELRERFGREAASARRIASFCTAAVVDADLEGPRPYIVSEYVEGPSLRRAVLDGRRFTGGDLHRLATAVATALTAIHDAGVVHRDLKPDNVLLGPDGPRVIDFGIARTADMSLTATGMVAGTPTYMAPEIFMGERATEAVDVFAWGGIMVFAATGSDPFRAESLGGVMHRVLSVQPQLDMLPERLRPLIAASLAKDPTARPTARELLLALVSGDGSLDTHRLLTAGSEAGGRMHTGSHDPALGSLAEEAYGALGQTERDLAPEVFLRLVTVTDDGELAVRRAQLAELLHGRGEEETAAVRRVLAAFAYLVGHDEHMLWLSRPALTQAWPRLRQWVRANRDGLVVHRQILTAAWRWQSQGRRDGDLFQGSNLESAMSWAATGRRNITLSPVERDFLEAGAALARRRARRSRLLSVTLAALLAVALAAGVLAVQQGRVAEARSVTIANQRDQAQARQLAATADALRVSEPVRAMLLSVAAWRLNPVVEARASLTGSLAQREAAAFHDPAAEVRTLRALSRDGHTLVSVSDGEARVWDVRTGGRVDGFDGLGDEVTGIALSPSGRLLAVVNGTKLKIWDMTTGKPTGSTFTVPGKGVDGVSQVAFGRSEDLVLISREELLTVWNRRTGVEAAQLTAGMGFDSSPDGGAVVVADLGGNTAVVTLADGRRVPLGQQCTCGRRVAYSPDGRIVAVRSGALVRLHDAATGADLQRSFAGADVQGFHDESGVDTLGFSPDGRFLVSMSESNIRLWRVADGGLLFTHAVTAFRPVMAFDPEGHTLRYLSEDSVTSLDIAFATTPDPLGKADFARAAFSQDGRLLASKGPGAGKVKLWDVRHRRSLAALDVGSQDPGGYFEMAFSGDGRRLAVVTGDMAGEAQVWDTGTFKKIMTVTAPRQGNLTAIAMNADGTALAGHVAYPDSASGDDGEIHLWDVPDGLHRWARKQGYPDGLRFSPDGRSLAVAGGEQRMLDTRTGKPFGPSYGSPTVDVPVVSLAFGGDGSRFAIADQAGRLSVWETSTRKRVGGTVRTGVGEAQLLTYSPRGDVVAARAGDGSVALWDVGTGIRLGEPIVTGPGQPTALAFTQGGKGLVVADSSGVLAEHQVEPEAVADAVCARAGRTLSTQEWRTYLGETPYRDVCPR</sequence>
<dbReference type="InterPro" id="IPR008271">
    <property type="entry name" value="Ser/Thr_kinase_AS"/>
</dbReference>
<dbReference type="PROSITE" id="PS50082">
    <property type="entry name" value="WD_REPEATS_2"/>
    <property type="match status" value="1"/>
</dbReference>
<feature type="domain" description="Protein kinase" evidence="2">
    <location>
        <begin position="16"/>
        <end position="276"/>
    </location>
</feature>
<dbReference type="GO" id="GO:0004672">
    <property type="term" value="F:protein kinase activity"/>
    <property type="evidence" value="ECO:0007669"/>
    <property type="project" value="InterPro"/>
</dbReference>
<dbReference type="PANTHER" id="PTHR19879:SF9">
    <property type="entry name" value="TRANSCRIPTION INITIATION FACTOR TFIID SUBUNIT 5"/>
    <property type="match status" value="1"/>
</dbReference>
<name>A0A7W7QMF4_9ACTN</name>
<dbReference type="PROSITE" id="PS50011">
    <property type="entry name" value="PROTEIN_KINASE_DOM"/>
    <property type="match status" value="1"/>
</dbReference>
<comment type="caution">
    <text evidence="3">The sequence shown here is derived from an EMBL/GenBank/DDBJ whole genome shotgun (WGS) entry which is preliminary data.</text>
</comment>
<dbReference type="GO" id="GO:0005524">
    <property type="term" value="F:ATP binding"/>
    <property type="evidence" value="ECO:0007669"/>
    <property type="project" value="InterPro"/>
</dbReference>
<proteinExistence type="predicted"/>
<dbReference type="InterPro" id="IPR011047">
    <property type="entry name" value="Quinoprotein_ADH-like_sf"/>
</dbReference>
<evidence type="ECO:0000313" key="4">
    <source>
        <dbReference type="Proteomes" id="UP000552644"/>
    </source>
</evidence>
<dbReference type="Gene3D" id="3.30.200.20">
    <property type="entry name" value="Phosphorylase Kinase, domain 1"/>
    <property type="match status" value="1"/>
</dbReference>
<evidence type="ECO:0000259" key="2">
    <source>
        <dbReference type="PROSITE" id="PS50011"/>
    </source>
</evidence>
<dbReference type="Gene3D" id="2.130.10.10">
    <property type="entry name" value="YVTN repeat-like/Quinoprotein amine dehydrogenase"/>
    <property type="match status" value="4"/>
</dbReference>
<feature type="repeat" description="WD" evidence="1">
    <location>
        <begin position="1084"/>
        <end position="1115"/>
    </location>
</feature>